<dbReference type="PATRIC" id="fig|679936.5.peg.2120"/>
<dbReference type="STRING" id="679936.Sulac_2055"/>
<dbReference type="Proteomes" id="UP000005439">
    <property type="component" value="Chromosome"/>
</dbReference>
<dbReference type="EMBL" id="CP003179">
    <property type="protein sequence ID" value="AEW05545.1"/>
    <property type="molecule type" value="Genomic_DNA"/>
</dbReference>
<gene>
    <name evidence="2" type="ordered locus">Sulac_2055</name>
</gene>
<dbReference type="GO" id="GO:0043822">
    <property type="term" value="F:ribonuclease M5 activity"/>
    <property type="evidence" value="ECO:0007669"/>
    <property type="project" value="TreeGrafter"/>
</dbReference>
<dbReference type="HOGENOM" id="CLU_140818_0_0_9"/>
<reference evidence="3" key="1">
    <citation type="submission" date="2011-12" db="EMBL/GenBank/DDBJ databases">
        <title>The complete genome of chromosome of Sulfobacillus acidophilus DSM 10332.</title>
        <authorList>
            <person name="Lucas S."/>
            <person name="Han J."/>
            <person name="Lapidus A."/>
            <person name="Bruce D."/>
            <person name="Goodwin L."/>
            <person name="Pitluck S."/>
            <person name="Peters L."/>
            <person name="Kyrpides N."/>
            <person name="Mavromatis K."/>
            <person name="Ivanova N."/>
            <person name="Mikhailova N."/>
            <person name="Chertkov O."/>
            <person name="Saunders E."/>
            <person name="Detter J.C."/>
            <person name="Tapia R."/>
            <person name="Han C."/>
            <person name="Land M."/>
            <person name="Hauser L."/>
            <person name="Markowitz V."/>
            <person name="Cheng J.-F."/>
            <person name="Hugenholtz P."/>
            <person name="Woyke T."/>
            <person name="Wu D."/>
            <person name="Pukall R."/>
            <person name="Gehrich-Schroeter G."/>
            <person name="Schneider S."/>
            <person name="Klenk H.-P."/>
            <person name="Eisen J.A."/>
        </authorList>
    </citation>
    <scope>NUCLEOTIDE SEQUENCE [LARGE SCALE GENOMIC DNA]</scope>
    <source>
        <strain evidence="3">ATCC 700253 / DSM 10332 / NAL</strain>
    </source>
</reference>
<dbReference type="Gene3D" id="3.40.1360.10">
    <property type="match status" value="1"/>
</dbReference>
<evidence type="ECO:0000313" key="3">
    <source>
        <dbReference type="Proteomes" id="UP000005439"/>
    </source>
</evidence>
<sequence>MDDFLIIVEGKNDVRRLRSVVPDTIPIAMTYGIPGSERIEALKKMARHRTVVLMTDADAAGRRIRRMLKEVFPDALDIYTKPGYNGVEHTPLDYMADRLRRVGILPPVPEHW</sequence>
<accession>G8TSD3</accession>
<dbReference type="GO" id="GO:0006364">
    <property type="term" value="P:rRNA processing"/>
    <property type="evidence" value="ECO:0007669"/>
    <property type="project" value="TreeGrafter"/>
</dbReference>
<dbReference type="Pfam" id="PF01751">
    <property type="entry name" value="Toprim"/>
    <property type="match status" value="1"/>
</dbReference>
<dbReference type="AlphaFoldDB" id="G8TSD3"/>
<proteinExistence type="predicted"/>
<name>G8TSD3_SULAD</name>
<evidence type="ECO:0000259" key="1">
    <source>
        <dbReference type="PROSITE" id="PS50880"/>
    </source>
</evidence>
<dbReference type="SUPFAM" id="SSF110455">
    <property type="entry name" value="Toprim domain"/>
    <property type="match status" value="1"/>
</dbReference>
<dbReference type="InterPro" id="IPR006171">
    <property type="entry name" value="TOPRIM_dom"/>
</dbReference>
<dbReference type="KEGG" id="sap:Sulac_2055"/>
<dbReference type="SMART" id="SM00493">
    <property type="entry name" value="TOPRIM"/>
    <property type="match status" value="1"/>
</dbReference>
<evidence type="ECO:0000313" key="2">
    <source>
        <dbReference type="EMBL" id="AEW05545.1"/>
    </source>
</evidence>
<protein>
    <submittedName>
        <fullName evidence="2">TOPRIM domain-containing protein</fullName>
    </submittedName>
</protein>
<dbReference type="PANTHER" id="PTHR39156">
    <property type="entry name" value="RIBONUCLEASE M5"/>
    <property type="match status" value="1"/>
</dbReference>
<keyword evidence="3" id="KW-1185">Reference proteome</keyword>
<dbReference type="PROSITE" id="PS50880">
    <property type="entry name" value="TOPRIM"/>
    <property type="match status" value="1"/>
</dbReference>
<feature type="domain" description="Toprim" evidence="1">
    <location>
        <begin position="3"/>
        <end position="107"/>
    </location>
</feature>
<organism evidence="2 3">
    <name type="scientific">Sulfobacillus acidophilus (strain ATCC 700253 / DSM 10332 / NAL)</name>
    <dbReference type="NCBI Taxonomy" id="679936"/>
    <lineage>
        <taxon>Bacteria</taxon>
        <taxon>Bacillati</taxon>
        <taxon>Bacillota</taxon>
        <taxon>Clostridia</taxon>
        <taxon>Eubacteriales</taxon>
        <taxon>Clostridiales Family XVII. Incertae Sedis</taxon>
        <taxon>Sulfobacillus</taxon>
    </lineage>
</organism>
<reference evidence="2 3" key="2">
    <citation type="journal article" date="2012" name="Stand. Genomic Sci.">
        <title>Complete genome sequence of the moderately thermophilic mineral-sulfide-oxidizing firmicute Sulfobacillus acidophilus type strain (NAL(T)).</title>
        <authorList>
            <person name="Anderson I."/>
            <person name="Chertkov O."/>
            <person name="Chen A."/>
            <person name="Saunders E."/>
            <person name="Lapidus A."/>
            <person name="Nolan M."/>
            <person name="Lucas S."/>
            <person name="Hammon N."/>
            <person name="Deshpande S."/>
            <person name="Cheng J.F."/>
            <person name="Han C."/>
            <person name="Tapia R."/>
            <person name="Goodwin L.A."/>
            <person name="Pitluck S."/>
            <person name="Liolios K."/>
            <person name="Pagani I."/>
            <person name="Ivanova N."/>
            <person name="Mikhailova N."/>
            <person name="Pati A."/>
            <person name="Palaniappan K."/>
            <person name="Land M."/>
            <person name="Pan C."/>
            <person name="Rohde M."/>
            <person name="Pukall R."/>
            <person name="Goker M."/>
            <person name="Detter J.C."/>
            <person name="Woyke T."/>
            <person name="Bristow J."/>
            <person name="Eisen J.A."/>
            <person name="Markowitz V."/>
            <person name="Hugenholtz P."/>
            <person name="Kyrpides N.C."/>
            <person name="Klenk H.P."/>
            <person name="Mavromatis K."/>
        </authorList>
    </citation>
    <scope>NUCLEOTIDE SEQUENCE [LARGE SCALE GENOMIC DNA]</scope>
    <source>
        <strain evidence="3">ATCC 700253 / DSM 10332 / NAL</strain>
    </source>
</reference>
<dbReference type="PANTHER" id="PTHR39156:SF2">
    <property type="entry name" value="DNA PRIMASE (BACTERIAL TYPE) AND SMALL PRIMASE-LIKE PROTEINS"/>
    <property type="match status" value="1"/>
</dbReference>